<accession>A0A7W6MTQ2</accession>
<dbReference type="AlphaFoldDB" id="A0A7W6MTQ2"/>
<evidence type="ECO:0000313" key="1">
    <source>
        <dbReference type="EMBL" id="MBB4007339.1"/>
    </source>
</evidence>
<dbReference type="Proteomes" id="UP000544107">
    <property type="component" value="Unassembled WGS sequence"/>
</dbReference>
<evidence type="ECO:0000313" key="2">
    <source>
        <dbReference type="Proteomes" id="UP000544107"/>
    </source>
</evidence>
<dbReference type="EMBL" id="JACIED010000002">
    <property type="protein sequence ID" value="MBB4007339.1"/>
    <property type="molecule type" value="Genomic_DNA"/>
</dbReference>
<sequence length="49" mass="5349">MNEATSRSNPLLKPFQALRQIRDAVGASRDFSRSTTANADDAALRAIPF</sequence>
<proteinExistence type="predicted"/>
<comment type="caution">
    <text evidence="1">The sequence shown here is derived from an EMBL/GenBank/DDBJ whole genome shotgun (WGS) entry which is preliminary data.</text>
</comment>
<dbReference type="RefSeq" id="WP_162843913.1">
    <property type="nucleotide sequence ID" value="NZ_JACIED010000002.1"/>
</dbReference>
<organism evidence="1 2">
    <name type="scientific">Allorhizobium taibaishanense</name>
    <dbReference type="NCBI Taxonomy" id="887144"/>
    <lineage>
        <taxon>Bacteria</taxon>
        <taxon>Pseudomonadati</taxon>
        <taxon>Pseudomonadota</taxon>
        <taxon>Alphaproteobacteria</taxon>
        <taxon>Hyphomicrobiales</taxon>
        <taxon>Rhizobiaceae</taxon>
        <taxon>Rhizobium/Agrobacterium group</taxon>
        <taxon>Allorhizobium</taxon>
    </lineage>
</organism>
<gene>
    <name evidence="1" type="ORF">GGQ71_001602</name>
</gene>
<name>A0A7W6MTQ2_9HYPH</name>
<protein>
    <submittedName>
        <fullName evidence="1">Uncharacterized protein</fullName>
    </submittedName>
</protein>
<reference evidence="1 2" key="1">
    <citation type="submission" date="2020-08" db="EMBL/GenBank/DDBJ databases">
        <title>Genomic Encyclopedia of Type Strains, Phase IV (KMG-IV): sequencing the most valuable type-strain genomes for metagenomic binning, comparative biology and taxonomic classification.</title>
        <authorList>
            <person name="Goeker M."/>
        </authorList>
    </citation>
    <scope>NUCLEOTIDE SEQUENCE [LARGE SCALE GENOMIC DNA]</scope>
    <source>
        <strain evidence="1 2">DSM 100021</strain>
    </source>
</reference>